<comment type="caution">
    <text evidence="1">The sequence shown here is derived from an EMBL/GenBank/DDBJ whole genome shotgun (WGS) entry which is preliminary data.</text>
</comment>
<dbReference type="CDD" id="cd02440">
    <property type="entry name" value="AdoMet_MTases"/>
    <property type="match status" value="1"/>
</dbReference>
<sequence length="408" mass="47555">MNREQNMRERIKEVELSVLATFKEEIPSIYFSDKSEKEYQEWKAKAAYLYRDLLKFPTSMFQGRTLIDCGAGTGENTVYLANWGARCTLVDMNDESHRISKEVFQKYTNNYNEHRFFCSSLFDYETDEKYDIVHCRGVLSHTNDKEGLFSKIASFLKPGGYMIFGDPNKAGEFQNMLQRYIIYRFSRTWDEMIGVAERLFKEDIDRSQRFASRTRRAIIFDRWVVQKQNDPSVGEVLRWFDQNDLVFYSSWPPILFPVLSDSLNNKPKFQPQSFKDIGVFTEAIWLMHKDDDVIDVPKILKPLSEIADRLFSLVDYMSDCRMDSVIEGAVVKEKADNYLRALEKLDLTAYVAKRTNEFVQEVKEILDATEGGDIEKVHTCIKKAKHLFRGANGVRHVDYIAYKKSAGV</sequence>
<dbReference type="EMBL" id="MHKO01000059">
    <property type="protein sequence ID" value="OGY90817.1"/>
    <property type="molecule type" value="Genomic_DNA"/>
</dbReference>
<accession>A0A1G2BRH1</accession>
<dbReference type="Proteomes" id="UP000178109">
    <property type="component" value="Unassembled WGS sequence"/>
</dbReference>
<dbReference type="AlphaFoldDB" id="A0A1G2BRH1"/>
<reference evidence="1 2" key="1">
    <citation type="journal article" date="2016" name="Nat. Commun.">
        <title>Thousands of microbial genomes shed light on interconnected biogeochemical processes in an aquifer system.</title>
        <authorList>
            <person name="Anantharaman K."/>
            <person name="Brown C.T."/>
            <person name="Hug L.A."/>
            <person name="Sharon I."/>
            <person name="Castelle C.J."/>
            <person name="Probst A.J."/>
            <person name="Thomas B.C."/>
            <person name="Singh A."/>
            <person name="Wilkins M.J."/>
            <person name="Karaoz U."/>
            <person name="Brodie E.L."/>
            <person name="Williams K.H."/>
            <person name="Hubbard S.S."/>
            <person name="Banfield J.F."/>
        </authorList>
    </citation>
    <scope>NUCLEOTIDE SEQUENCE [LARGE SCALE GENOMIC DNA]</scope>
</reference>
<dbReference type="Gene3D" id="3.40.50.150">
    <property type="entry name" value="Vaccinia Virus protein VP39"/>
    <property type="match status" value="1"/>
</dbReference>
<dbReference type="Pfam" id="PF13489">
    <property type="entry name" value="Methyltransf_23"/>
    <property type="match status" value="1"/>
</dbReference>
<dbReference type="PANTHER" id="PTHR43861">
    <property type="entry name" value="TRANS-ACONITATE 2-METHYLTRANSFERASE-RELATED"/>
    <property type="match status" value="1"/>
</dbReference>
<organism evidence="1 2">
    <name type="scientific">Candidatus Komeilibacteria bacterium RIFCSPLOWO2_02_FULL_48_11</name>
    <dbReference type="NCBI Taxonomy" id="1798553"/>
    <lineage>
        <taxon>Bacteria</taxon>
        <taxon>Candidatus Komeiliibacteriota</taxon>
    </lineage>
</organism>
<protein>
    <recommendedName>
        <fullName evidence="3">Methyltransferase domain-containing protein</fullName>
    </recommendedName>
</protein>
<dbReference type="SUPFAM" id="SSF53335">
    <property type="entry name" value="S-adenosyl-L-methionine-dependent methyltransferases"/>
    <property type="match status" value="1"/>
</dbReference>
<evidence type="ECO:0008006" key="3">
    <source>
        <dbReference type="Google" id="ProtNLM"/>
    </source>
</evidence>
<dbReference type="STRING" id="1798553.A3H70_03740"/>
<gene>
    <name evidence="1" type="ORF">A3H70_03740</name>
</gene>
<dbReference type="InterPro" id="IPR029063">
    <property type="entry name" value="SAM-dependent_MTases_sf"/>
</dbReference>
<proteinExistence type="predicted"/>
<name>A0A1G2BRH1_9BACT</name>
<evidence type="ECO:0000313" key="1">
    <source>
        <dbReference type="EMBL" id="OGY90817.1"/>
    </source>
</evidence>
<evidence type="ECO:0000313" key="2">
    <source>
        <dbReference type="Proteomes" id="UP000178109"/>
    </source>
</evidence>